<dbReference type="InterPro" id="IPR041500">
    <property type="entry name" value="RecC_C"/>
</dbReference>
<proteinExistence type="predicted"/>
<keyword evidence="5" id="KW-0347">Helicase</keyword>
<dbReference type="InterPro" id="IPR006697">
    <property type="entry name" value="RecC"/>
</dbReference>
<organism evidence="11 12">
    <name type="scientific">Propionimicrobium lymphophilum ACS-093-V-SCH5</name>
    <dbReference type="NCBI Taxonomy" id="883161"/>
    <lineage>
        <taxon>Bacteria</taxon>
        <taxon>Bacillati</taxon>
        <taxon>Actinomycetota</taxon>
        <taxon>Actinomycetes</taxon>
        <taxon>Propionibacteriales</taxon>
        <taxon>Propionibacteriaceae</taxon>
        <taxon>Propionimicrobium</taxon>
    </lineage>
</organism>
<keyword evidence="12" id="KW-1185">Reference proteome</keyword>
<dbReference type="PANTHER" id="PTHR30591">
    <property type="entry name" value="RECBCD ENZYME SUBUNIT RECC"/>
    <property type="match status" value="1"/>
</dbReference>
<dbReference type="Gene3D" id="3.40.50.10930">
    <property type="match status" value="1"/>
</dbReference>
<evidence type="ECO:0000256" key="4">
    <source>
        <dbReference type="ARBA" id="ARBA00022801"/>
    </source>
</evidence>
<gene>
    <name evidence="11" type="ORF">HMPREF9306_01356</name>
</gene>
<evidence type="ECO:0000259" key="10">
    <source>
        <dbReference type="Pfam" id="PF17946"/>
    </source>
</evidence>
<dbReference type="PANTHER" id="PTHR30591:SF1">
    <property type="entry name" value="RECBCD ENZYME SUBUNIT RECC"/>
    <property type="match status" value="1"/>
</dbReference>
<evidence type="ECO:0000256" key="8">
    <source>
        <dbReference type="ARBA" id="ARBA00023125"/>
    </source>
</evidence>
<dbReference type="HOGENOM" id="CLU_007513_1_0_11"/>
<keyword evidence="9" id="KW-0234">DNA repair</keyword>
<dbReference type="GO" id="GO:0006310">
    <property type="term" value="P:DNA recombination"/>
    <property type="evidence" value="ECO:0007669"/>
    <property type="project" value="TreeGrafter"/>
</dbReference>
<dbReference type="EMBL" id="AGZR01000008">
    <property type="protein sequence ID" value="EPD32657.1"/>
    <property type="molecule type" value="Genomic_DNA"/>
</dbReference>
<keyword evidence="7" id="KW-0067">ATP-binding</keyword>
<accession>S2WJ42</accession>
<protein>
    <recommendedName>
        <fullName evidence="10">RecC C-terminal domain-containing protein</fullName>
    </recommendedName>
</protein>
<dbReference type="AlphaFoldDB" id="S2WJ42"/>
<evidence type="ECO:0000256" key="2">
    <source>
        <dbReference type="ARBA" id="ARBA00022741"/>
    </source>
</evidence>
<name>S2WJ42_9ACTN</name>
<dbReference type="Gene3D" id="1.10.486.10">
    <property type="entry name" value="PCRA, domain 4"/>
    <property type="match status" value="1"/>
</dbReference>
<dbReference type="SUPFAM" id="SSF52540">
    <property type="entry name" value="P-loop containing nucleoside triphosphate hydrolases"/>
    <property type="match status" value="2"/>
</dbReference>
<dbReference type="GO" id="GO:0005524">
    <property type="term" value="F:ATP binding"/>
    <property type="evidence" value="ECO:0007669"/>
    <property type="project" value="UniProtKB-KW"/>
</dbReference>
<evidence type="ECO:0000256" key="1">
    <source>
        <dbReference type="ARBA" id="ARBA00022722"/>
    </source>
</evidence>
<keyword evidence="8" id="KW-0238">DNA-binding</keyword>
<dbReference type="RefSeq" id="WP_016456184.1">
    <property type="nucleotide sequence ID" value="NZ_KE150269.1"/>
</dbReference>
<dbReference type="InterPro" id="IPR027417">
    <property type="entry name" value="P-loop_NTPase"/>
</dbReference>
<dbReference type="Gene3D" id="3.40.50.300">
    <property type="entry name" value="P-loop containing nucleotide triphosphate hydrolases"/>
    <property type="match status" value="1"/>
</dbReference>
<evidence type="ECO:0000313" key="12">
    <source>
        <dbReference type="Proteomes" id="UP000014417"/>
    </source>
</evidence>
<keyword evidence="6" id="KW-0269">Exonuclease</keyword>
<evidence type="ECO:0000256" key="3">
    <source>
        <dbReference type="ARBA" id="ARBA00022763"/>
    </source>
</evidence>
<evidence type="ECO:0000256" key="7">
    <source>
        <dbReference type="ARBA" id="ARBA00022840"/>
    </source>
</evidence>
<evidence type="ECO:0000256" key="6">
    <source>
        <dbReference type="ARBA" id="ARBA00022839"/>
    </source>
</evidence>
<dbReference type="Gene3D" id="1.10.10.160">
    <property type="match status" value="1"/>
</dbReference>
<dbReference type="InterPro" id="IPR011335">
    <property type="entry name" value="Restrct_endonuc-II-like"/>
</dbReference>
<feature type="domain" description="RecC C-terminal" evidence="10">
    <location>
        <begin position="755"/>
        <end position="978"/>
    </location>
</feature>
<dbReference type="GO" id="GO:0006281">
    <property type="term" value="P:DNA repair"/>
    <property type="evidence" value="ECO:0007669"/>
    <property type="project" value="UniProtKB-KW"/>
</dbReference>
<evidence type="ECO:0000256" key="9">
    <source>
        <dbReference type="ARBA" id="ARBA00023204"/>
    </source>
</evidence>
<keyword evidence="2" id="KW-0547">Nucleotide-binding</keyword>
<dbReference type="PATRIC" id="fig|883161.3.peg.1350"/>
<dbReference type="GO" id="GO:0004386">
    <property type="term" value="F:helicase activity"/>
    <property type="evidence" value="ECO:0007669"/>
    <property type="project" value="UniProtKB-KW"/>
</dbReference>
<dbReference type="PIRSF" id="PIRSF000980">
    <property type="entry name" value="RecC"/>
    <property type="match status" value="1"/>
</dbReference>
<evidence type="ECO:0000256" key="5">
    <source>
        <dbReference type="ARBA" id="ARBA00022806"/>
    </source>
</evidence>
<reference evidence="11 12" key="1">
    <citation type="submission" date="2013-04" db="EMBL/GenBank/DDBJ databases">
        <title>The Genome Sequence of Propionimicrobium lymphophilum ACS-093-V-SCH5.</title>
        <authorList>
            <consortium name="The Broad Institute Genomics Platform"/>
            <person name="Earl A."/>
            <person name="Ward D."/>
            <person name="Feldgarden M."/>
            <person name="Gevers D."/>
            <person name="Saerens B."/>
            <person name="Vaneechoutte M."/>
            <person name="Walker B."/>
            <person name="Young S."/>
            <person name="Zeng Q."/>
            <person name="Gargeya S."/>
            <person name="Fitzgerald M."/>
            <person name="Haas B."/>
            <person name="Abouelleil A."/>
            <person name="Allen A.W."/>
            <person name="Alvarado L."/>
            <person name="Arachchi H.M."/>
            <person name="Berlin A.M."/>
            <person name="Chapman S.B."/>
            <person name="Gainer-Dewar J."/>
            <person name="Goldberg J."/>
            <person name="Griggs A."/>
            <person name="Gujja S."/>
            <person name="Hansen M."/>
            <person name="Howarth C."/>
            <person name="Imamovic A."/>
            <person name="Ireland A."/>
            <person name="Larimer J."/>
            <person name="McCowan C."/>
            <person name="Murphy C."/>
            <person name="Pearson M."/>
            <person name="Poon T.W."/>
            <person name="Priest M."/>
            <person name="Roberts A."/>
            <person name="Saif S."/>
            <person name="Shea T."/>
            <person name="Sisk P."/>
            <person name="Sykes S."/>
            <person name="Wortman J."/>
            <person name="Nusbaum C."/>
            <person name="Birren B."/>
        </authorList>
    </citation>
    <scope>NUCLEOTIDE SEQUENCE [LARGE SCALE GENOMIC DNA]</scope>
    <source>
        <strain evidence="11 12">ACS-093-V-SCH5</strain>
    </source>
</reference>
<keyword evidence="3" id="KW-0227">DNA damage</keyword>
<dbReference type="InterPro" id="IPR013986">
    <property type="entry name" value="DExx_box_DNA_helicase_dom_sf"/>
</dbReference>
<dbReference type="Pfam" id="PF04257">
    <property type="entry name" value="Exonuc_V_gamma"/>
    <property type="match status" value="1"/>
</dbReference>
<keyword evidence="4" id="KW-0378">Hydrolase</keyword>
<dbReference type="GO" id="GO:0003677">
    <property type="term" value="F:DNA binding"/>
    <property type="evidence" value="ECO:0007669"/>
    <property type="project" value="UniProtKB-KW"/>
</dbReference>
<comment type="caution">
    <text evidence="11">The sequence shown here is derived from an EMBL/GenBank/DDBJ whole genome shotgun (WGS) entry which is preliminary data.</text>
</comment>
<dbReference type="OrthoDB" id="9762834at2"/>
<dbReference type="GO" id="GO:0008854">
    <property type="term" value="F:exodeoxyribonuclease V activity"/>
    <property type="evidence" value="ECO:0007669"/>
    <property type="project" value="InterPro"/>
</dbReference>
<dbReference type="GO" id="GO:0009338">
    <property type="term" value="C:exodeoxyribonuclease V complex"/>
    <property type="evidence" value="ECO:0007669"/>
    <property type="project" value="InterPro"/>
</dbReference>
<dbReference type="Proteomes" id="UP000014417">
    <property type="component" value="Unassembled WGS sequence"/>
</dbReference>
<evidence type="ECO:0000313" key="11">
    <source>
        <dbReference type="EMBL" id="EPD32657.1"/>
    </source>
</evidence>
<dbReference type="STRING" id="883161.HMPREF9306_01356"/>
<keyword evidence="1" id="KW-0540">Nuclease</keyword>
<dbReference type="Pfam" id="PF17946">
    <property type="entry name" value="RecC_C"/>
    <property type="match status" value="1"/>
</dbReference>
<sequence length="1060" mass="116513">MNEIEAQSRLVATWAQIEDAIFSQLNSGISDPLQQALVIVPSVGHGRKLSQKIATQNGFGICSGIDFVTLHSFKRKLYEDYLAIAPDTDPWSVSNLSLRIAEILQKSNGQSWFAPLSKHLGDAATRPGRISSTARRIARLFLHYCEEAPLMLASWQKNEDADFDGSAVPDHQEWQPQIWRRLVESTKVLNPFERQDALIESIPEISENIPAPFLAGIITSLSESDSKLLKSLSEYAGLMTWQLGLPVTANNDFLARYGVERPNGKIDPPESGVSAMLRAVQASIFNDSGPGDLTADGTIQIHASHGPNRQVEVLRDALSKIFEDDQSLEPRDVLVLVPNLERFATYLKSAFQNDFSTKLSHPAKQLRVQLATASLMQTNPILDMIDQLLAMSMGRGHVSELLDFLTLPTVSALFDFSADEIELIQELFEKANVSWGIDSPHRSRYGLSSQTLGTWWNGVQRMLTGVLFADEPPTAVKEVAPLPQIESSMLSTIGKLAEAVARIRKSIYLFGQPGSTTDWIDRLTTAARELSFVGPLDEWQMSQAISKISTLSGPDSSSSFTLTAADVKGWIAEANRPYSARPNFGNGSLLVAQLGQLQAVEHRVICVLGLNDSDFPARNKLLGDDLVTSKSSINDAKRKSRQQLLDALLAAKDKFVVITQAASPRTGQKLAPPIAILDLLAACGIDNPQELWDSPDERLLISHPLSSQSKTNFDGANASFDKLAFSGANIETDLEKQNQETALWKIEFGNEILSELSLPRILKFLRNPAAELLSSASNLNLNTYEDETANELPIAPDGLSTYSIRSKIIDDLLSGVDINTSIYVAGLSGKVLLNDQGKELIDAIADEAADIAKDVLSARGTDSGKDINVTTSFSGRRTESIFLSADIRTWNDRVVIFRAGKLKAITLIEAWIQLCLLAVNGESAKGATIVCTDSMVKLSVPDSVSAEHWLSDLVLLVEDGLKKLIPLPIETAAAYTGAIFKGRASDSPDWRMKSAWHNFKGFGEYDSDPSWQHFFSAPEELFVARPEPLDPTPFNTDHFDCRFKQLAAWLFQPIRRAMLK</sequence>
<dbReference type="SUPFAM" id="SSF52980">
    <property type="entry name" value="Restriction endonuclease-like"/>
    <property type="match status" value="1"/>
</dbReference>